<accession>A0AAE1LH09</accession>
<evidence type="ECO:0000256" key="1">
    <source>
        <dbReference type="SAM" id="Phobius"/>
    </source>
</evidence>
<sequence>MKRNIIFIHICFIGNLNVIQSFILIKGPNRKKARFHSRWSEVRCSTHTKF</sequence>
<dbReference type="Proteomes" id="UP001219518">
    <property type="component" value="Unassembled WGS sequence"/>
</dbReference>
<protein>
    <submittedName>
        <fullName evidence="2">Imidazolonepropionase</fullName>
    </submittedName>
</protein>
<evidence type="ECO:0000313" key="3">
    <source>
        <dbReference type="Proteomes" id="UP001219518"/>
    </source>
</evidence>
<feature type="transmembrane region" description="Helical" evidence="1">
    <location>
        <begin position="6"/>
        <end position="25"/>
    </location>
</feature>
<dbReference type="EMBL" id="JAHWGI010000775">
    <property type="protein sequence ID" value="KAK3917722.1"/>
    <property type="molecule type" value="Genomic_DNA"/>
</dbReference>
<evidence type="ECO:0000313" key="2">
    <source>
        <dbReference type="EMBL" id="KAK3917722.1"/>
    </source>
</evidence>
<keyword evidence="1" id="KW-0472">Membrane</keyword>
<reference evidence="2" key="2">
    <citation type="journal article" date="2023" name="BMC Genomics">
        <title>Pest status, molecular evolution, and epigenetic factors derived from the genome assembly of Frankliniella fusca, a thysanopteran phytovirus vector.</title>
        <authorList>
            <person name="Catto M.A."/>
            <person name="Labadie P.E."/>
            <person name="Jacobson A.L."/>
            <person name="Kennedy G.G."/>
            <person name="Srinivasan R."/>
            <person name="Hunt B.G."/>
        </authorList>
    </citation>
    <scope>NUCLEOTIDE SEQUENCE</scope>
    <source>
        <strain evidence="2">PL_HMW_Pooled</strain>
    </source>
</reference>
<proteinExistence type="predicted"/>
<comment type="caution">
    <text evidence="2">The sequence shown here is derived from an EMBL/GenBank/DDBJ whole genome shotgun (WGS) entry which is preliminary data.</text>
</comment>
<keyword evidence="3" id="KW-1185">Reference proteome</keyword>
<reference evidence="2" key="1">
    <citation type="submission" date="2021-07" db="EMBL/GenBank/DDBJ databases">
        <authorList>
            <person name="Catto M.A."/>
            <person name="Jacobson A."/>
            <person name="Kennedy G."/>
            <person name="Labadie P."/>
            <person name="Hunt B.G."/>
            <person name="Srinivasan R."/>
        </authorList>
    </citation>
    <scope>NUCLEOTIDE SEQUENCE</scope>
    <source>
        <strain evidence="2">PL_HMW_Pooled</strain>
        <tissue evidence="2">Head</tissue>
    </source>
</reference>
<gene>
    <name evidence="2" type="ORF">KUF71_007196</name>
</gene>
<keyword evidence="1" id="KW-1133">Transmembrane helix</keyword>
<keyword evidence="1" id="KW-0812">Transmembrane</keyword>
<dbReference type="AlphaFoldDB" id="A0AAE1LH09"/>
<organism evidence="2 3">
    <name type="scientific">Frankliniella fusca</name>
    <dbReference type="NCBI Taxonomy" id="407009"/>
    <lineage>
        <taxon>Eukaryota</taxon>
        <taxon>Metazoa</taxon>
        <taxon>Ecdysozoa</taxon>
        <taxon>Arthropoda</taxon>
        <taxon>Hexapoda</taxon>
        <taxon>Insecta</taxon>
        <taxon>Pterygota</taxon>
        <taxon>Neoptera</taxon>
        <taxon>Paraneoptera</taxon>
        <taxon>Thysanoptera</taxon>
        <taxon>Terebrantia</taxon>
        <taxon>Thripoidea</taxon>
        <taxon>Thripidae</taxon>
        <taxon>Frankliniella</taxon>
    </lineage>
</organism>
<name>A0AAE1LH09_9NEOP</name>